<protein>
    <submittedName>
        <fullName evidence="5">HTH-type transcriptional regulator VqsM</fullName>
    </submittedName>
</protein>
<keyword evidence="3" id="KW-0804">Transcription</keyword>
<dbReference type="OrthoDB" id="5241536at2"/>
<accession>A0A173LLU7</accession>
<dbReference type="SMART" id="SM00342">
    <property type="entry name" value="HTH_ARAC"/>
    <property type="match status" value="1"/>
</dbReference>
<feature type="domain" description="HTH araC/xylS-type" evidence="4">
    <location>
        <begin position="237"/>
        <end position="333"/>
    </location>
</feature>
<keyword evidence="6" id="KW-1185">Reference proteome</keyword>
<organism evidence="5 6">
    <name type="scientific">Dietzia timorensis</name>
    <dbReference type="NCBI Taxonomy" id="499555"/>
    <lineage>
        <taxon>Bacteria</taxon>
        <taxon>Bacillati</taxon>
        <taxon>Actinomycetota</taxon>
        <taxon>Actinomycetes</taxon>
        <taxon>Mycobacteriales</taxon>
        <taxon>Dietziaceae</taxon>
        <taxon>Dietzia</taxon>
    </lineage>
</organism>
<dbReference type="PROSITE" id="PS01124">
    <property type="entry name" value="HTH_ARAC_FAMILY_2"/>
    <property type="match status" value="1"/>
</dbReference>
<dbReference type="InterPro" id="IPR009057">
    <property type="entry name" value="Homeodomain-like_sf"/>
</dbReference>
<dbReference type="GO" id="GO:0005829">
    <property type="term" value="C:cytosol"/>
    <property type="evidence" value="ECO:0007669"/>
    <property type="project" value="TreeGrafter"/>
</dbReference>
<keyword evidence="1" id="KW-0805">Transcription regulation</keyword>
<evidence type="ECO:0000256" key="3">
    <source>
        <dbReference type="ARBA" id="ARBA00023163"/>
    </source>
</evidence>
<dbReference type="Pfam" id="PF12833">
    <property type="entry name" value="HTH_18"/>
    <property type="match status" value="1"/>
</dbReference>
<keyword evidence="2" id="KW-0238">DNA-binding</keyword>
<evidence type="ECO:0000313" key="6">
    <source>
        <dbReference type="Proteomes" id="UP000186104"/>
    </source>
</evidence>
<gene>
    <name evidence="5" type="ORF">BJL86_2106</name>
</gene>
<dbReference type="EMBL" id="CP015961">
    <property type="protein sequence ID" value="ANI92873.1"/>
    <property type="molecule type" value="Genomic_DNA"/>
</dbReference>
<dbReference type="InterPro" id="IPR032687">
    <property type="entry name" value="AraC-type_N"/>
</dbReference>
<dbReference type="AlphaFoldDB" id="A0A173LLU7"/>
<dbReference type="Pfam" id="PF12625">
    <property type="entry name" value="Arabinose_bd"/>
    <property type="match status" value="1"/>
</dbReference>
<evidence type="ECO:0000256" key="2">
    <source>
        <dbReference type="ARBA" id="ARBA00023125"/>
    </source>
</evidence>
<dbReference type="RefSeq" id="WP_031264629.1">
    <property type="nucleotide sequence ID" value="NZ_CP015961.1"/>
</dbReference>
<dbReference type="PANTHER" id="PTHR47894:SF1">
    <property type="entry name" value="HTH-TYPE TRANSCRIPTIONAL REGULATOR VQSM"/>
    <property type="match status" value="1"/>
</dbReference>
<dbReference type="Proteomes" id="UP000186104">
    <property type="component" value="Chromosome"/>
</dbReference>
<dbReference type="Gene3D" id="1.10.10.60">
    <property type="entry name" value="Homeodomain-like"/>
    <property type="match status" value="1"/>
</dbReference>
<dbReference type="InterPro" id="IPR018060">
    <property type="entry name" value="HTH_AraC"/>
</dbReference>
<evidence type="ECO:0000259" key="4">
    <source>
        <dbReference type="PROSITE" id="PS01124"/>
    </source>
</evidence>
<dbReference type="GO" id="GO:0000976">
    <property type="term" value="F:transcription cis-regulatory region binding"/>
    <property type="evidence" value="ECO:0007669"/>
    <property type="project" value="TreeGrafter"/>
</dbReference>
<dbReference type="PANTHER" id="PTHR47894">
    <property type="entry name" value="HTH-TYPE TRANSCRIPTIONAL REGULATOR GADX"/>
    <property type="match status" value="1"/>
</dbReference>
<sequence>MNLDREGVPPLVFAQLLESPVLEQDAVARFREIMDRERSDVESLLAINAQVPLRWIREALPDLDVDQATTLGLAFAQHAHLTSFGPLSVPLVSAGSAGEILELLAYLPLITPALSAQFYAGGHGVSVALNGQTGDRVLDSLVVTYCGAVLLRLLNILVGDAPDITLSLGWPAPEGLPVDQDWLAGRLVFDASLSILHFPVDAVNHVCRFSDPVAYRLAISDLQRRLDERSKIASYSDKVRRLIEKRPADCGSQWIADELSISTSTLKRRLSEEGMTYRGLRQSIILEYAILRLLDGSVSASEIATDLGYSDLASFSHAFKHWTGHPPTGFRRR</sequence>
<reference evidence="5 6" key="1">
    <citation type="submission" date="2016-06" db="EMBL/GenBank/DDBJ databases">
        <title>Complete genome sequence of a saline-alkali tolerant type strain Dietzia timorensis ID05-A0528T.</title>
        <authorList>
            <person name="Wu X."/>
        </authorList>
    </citation>
    <scope>NUCLEOTIDE SEQUENCE [LARGE SCALE GENOMIC DNA]</scope>
    <source>
        <strain evidence="5 6">ID05-A0528</strain>
    </source>
</reference>
<evidence type="ECO:0000313" key="5">
    <source>
        <dbReference type="EMBL" id="ANI92873.1"/>
    </source>
</evidence>
<proteinExistence type="predicted"/>
<dbReference type="GO" id="GO:0003700">
    <property type="term" value="F:DNA-binding transcription factor activity"/>
    <property type="evidence" value="ECO:0007669"/>
    <property type="project" value="InterPro"/>
</dbReference>
<evidence type="ECO:0000256" key="1">
    <source>
        <dbReference type="ARBA" id="ARBA00023015"/>
    </source>
</evidence>
<dbReference type="KEGG" id="dtm:BJL86_2106"/>
<name>A0A173LLU7_9ACTN</name>
<dbReference type="STRING" id="499555.BJL86_2106"/>
<dbReference type="SUPFAM" id="SSF46689">
    <property type="entry name" value="Homeodomain-like"/>
    <property type="match status" value="1"/>
</dbReference>